<reference evidence="2 3" key="1">
    <citation type="journal article" date="2018" name="Sci. Rep.">
        <title>Genomic signatures of local adaptation to the degree of environmental predictability in rotifers.</title>
        <authorList>
            <person name="Franch-Gras L."/>
            <person name="Hahn C."/>
            <person name="Garcia-Roger E.M."/>
            <person name="Carmona M.J."/>
            <person name="Serra M."/>
            <person name="Gomez A."/>
        </authorList>
    </citation>
    <scope>NUCLEOTIDE SEQUENCE [LARGE SCALE GENOMIC DNA]</scope>
    <source>
        <strain evidence="2">HYR1</strain>
    </source>
</reference>
<keyword evidence="1" id="KW-0472">Membrane</keyword>
<accession>A0A3M7S8Y1</accession>
<evidence type="ECO:0000256" key="1">
    <source>
        <dbReference type="SAM" id="Phobius"/>
    </source>
</evidence>
<name>A0A3M7S8Y1_BRAPC</name>
<sequence length="59" mass="6634">MIKSTQYLWFLPALNCVTTLDYLILKINAGFMTLKGEKKDLDLLHNLSSASSFDPNSLV</sequence>
<organism evidence="2 3">
    <name type="scientific">Brachionus plicatilis</name>
    <name type="common">Marine rotifer</name>
    <name type="synonym">Brachionus muelleri</name>
    <dbReference type="NCBI Taxonomy" id="10195"/>
    <lineage>
        <taxon>Eukaryota</taxon>
        <taxon>Metazoa</taxon>
        <taxon>Spiralia</taxon>
        <taxon>Gnathifera</taxon>
        <taxon>Rotifera</taxon>
        <taxon>Eurotatoria</taxon>
        <taxon>Monogononta</taxon>
        <taxon>Pseudotrocha</taxon>
        <taxon>Ploima</taxon>
        <taxon>Brachionidae</taxon>
        <taxon>Brachionus</taxon>
    </lineage>
</organism>
<keyword evidence="1" id="KW-0812">Transmembrane</keyword>
<dbReference type="Proteomes" id="UP000276133">
    <property type="component" value="Unassembled WGS sequence"/>
</dbReference>
<dbReference type="AlphaFoldDB" id="A0A3M7S8Y1"/>
<keyword evidence="1" id="KW-1133">Transmembrane helix</keyword>
<gene>
    <name evidence="2" type="ORF">BpHYR1_036962</name>
</gene>
<protein>
    <submittedName>
        <fullName evidence="2">Uncharacterized protein</fullName>
    </submittedName>
</protein>
<comment type="caution">
    <text evidence="2">The sequence shown here is derived from an EMBL/GenBank/DDBJ whole genome shotgun (WGS) entry which is preliminary data.</text>
</comment>
<feature type="transmembrane region" description="Helical" evidence="1">
    <location>
        <begin position="6"/>
        <end position="25"/>
    </location>
</feature>
<evidence type="ECO:0000313" key="2">
    <source>
        <dbReference type="EMBL" id="RNA32273.1"/>
    </source>
</evidence>
<proteinExistence type="predicted"/>
<dbReference type="EMBL" id="REGN01001822">
    <property type="protein sequence ID" value="RNA32273.1"/>
    <property type="molecule type" value="Genomic_DNA"/>
</dbReference>
<evidence type="ECO:0000313" key="3">
    <source>
        <dbReference type="Proteomes" id="UP000276133"/>
    </source>
</evidence>
<keyword evidence="3" id="KW-1185">Reference proteome</keyword>